<organism evidence="1 2">
    <name type="scientific">Tepidiforma bonchosmolovskayae</name>
    <dbReference type="NCBI Taxonomy" id="2601677"/>
    <lineage>
        <taxon>Bacteria</taxon>
        <taxon>Bacillati</taxon>
        <taxon>Chloroflexota</taxon>
        <taxon>Tepidiformia</taxon>
        <taxon>Tepidiformales</taxon>
        <taxon>Tepidiformaceae</taxon>
        <taxon>Tepidiforma</taxon>
    </lineage>
</organism>
<proteinExistence type="predicted"/>
<dbReference type="EMBL" id="CP042829">
    <property type="protein sequence ID" value="QFG04017.1"/>
    <property type="molecule type" value="Genomic_DNA"/>
</dbReference>
<accession>A0ABX6C419</accession>
<gene>
    <name evidence="1" type="ORF">Tbon_12240</name>
</gene>
<reference evidence="1 2" key="1">
    <citation type="submission" date="2019-10" db="EMBL/GenBank/DDBJ databases">
        <title>Thermopilla bonchosmolovskayae gen. nov., sp. nov., a moderately thermophilic Chloroflexi bacterium from a Chukotka hot spring (Arctic, Russia), representing a novel classis Thermopillaia, which include previously uncultivated lineage OLB14.</title>
        <authorList>
            <person name="Kochetkova T.V."/>
            <person name="Zayulina K.S."/>
            <person name="Zhigarkov V.S."/>
            <person name="Minaev N.V."/>
            <person name="Novikov A."/>
            <person name="Toshchakov S.V."/>
            <person name="Elcheninov A.G."/>
            <person name="Kublanov I.V."/>
        </authorList>
    </citation>
    <scope>NUCLEOTIDE SEQUENCE [LARGE SCALE GENOMIC DNA]</scope>
    <source>
        <strain evidence="1 2">3753O</strain>
    </source>
</reference>
<name>A0ABX6C419_9CHLR</name>
<dbReference type="Proteomes" id="UP000326331">
    <property type="component" value="Chromosome"/>
</dbReference>
<protein>
    <submittedName>
        <fullName evidence="1">Uncharacterized protein</fullName>
    </submittedName>
</protein>
<keyword evidence="2" id="KW-1185">Reference proteome</keyword>
<evidence type="ECO:0000313" key="1">
    <source>
        <dbReference type="EMBL" id="QFG04017.1"/>
    </source>
</evidence>
<sequence length="230" mass="24671">MMPINGHINLKFVRPFSVFILIGLLAAGGFAASIVWAGQGEKPAPGRTYRVADPANSHPGVLDRGAVEVARTWDKARVLWLGEQFQGLNLTKAQTVEYVLRAEMTGEKEDRLASSLYLIYGECTPLDTGDGPSCVPPLQVIVRTPNALPQPEAIQRQAGFSTPYRVRGVPAMDLQTATTLWMPDGTTVTVHADPDVRVAAVQALMSANHAALGMGEVKSGDDLASLGRPR</sequence>
<evidence type="ECO:0000313" key="2">
    <source>
        <dbReference type="Proteomes" id="UP000326331"/>
    </source>
</evidence>